<evidence type="ECO:0000256" key="9">
    <source>
        <dbReference type="SAM" id="Phobius"/>
    </source>
</evidence>
<feature type="transmembrane region" description="Helical" evidence="9">
    <location>
        <begin position="145"/>
        <end position="163"/>
    </location>
</feature>
<evidence type="ECO:0000256" key="7">
    <source>
        <dbReference type="ARBA" id="ARBA00023136"/>
    </source>
</evidence>
<dbReference type="InterPro" id="IPR037294">
    <property type="entry name" value="ABC_BtuC-like"/>
</dbReference>
<organism evidence="10 11">
    <name type="scientific">Candidatus Thermoflexus japonica</name>
    <dbReference type="NCBI Taxonomy" id="2035417"/>
    <lineage>
        <taxon>Bacteria</taxon>
        <taxon>Bacillati</taxon>
        <taxon>Chloroflexota</taxon>
        <taxon>Thermoflexia</taxon>
        <taxon>Thermoflexales</taxon>
        <taxon>Thermoflexaceae</taxon>
        <taxon>Thermoflexus</taxon>
    </lineage>
</organism>
<feature type="transmembrane region" description="Helical" evidence="9">
    <location>
        <begin position="204"/>
        <end position="224"/>
    </location>
</feature>
<evidence type="ECO:0000256" key="2">
    <source>
        <dbReference type="ARBA" id="ARBA00008034"/>
    </source>
</evidence>
<gene>
    <name evidence="10" type="primary">mntB_3</name>
    <name evidence="10" type="ORF">HRbin22_02117</name>
</gene>
<feature type="transmembrane region" description="Helical" evidence="9">
    <location>
        <begin position="91"/>
        <end position="111"/>
    </location>
</feature>
<evidence type="ECO:0000256" key="3">
    <source>
        <dbReference type="ARBA" id="ARBA00022448"/>
    </source>
</evidence>
<proteinExistence type="inferred from homology"/>
<feature type="transmembrane region" description="Helical" evidence="9">
    <location>
        <begin position="59"/>
        <end position="79"/>
    </location>
</feature>
<feature type="transmembrane region" description="Helical" evidence="9">
    <location>
        <begin position="231"/>
        <end position="251"/>
    </location>
</feature>
<reference evidence="11" key="1">
    <citation type="submission" date="2017-09" db="EMBL/GenBank/DDBJ databases">
        <title>Metaegenomics of thermophilic ammonia-oxidizing enrichment culture.</title>
        <authorList>
            <person name="Kato S."/>
            <person name="Suzuki K."/>
        </authorList>
    </citation>
    <scope>NUCLEOTIDE SEQUENCE [LARGE SCALE GENOMIC DNA]</scope>
</reference>
<feature type="transmembrane region" description="Helical" evidence="9">
    <location>
        <begin position="6"/>
        <end position="28"/>
    </location>
</feature>
<dbReference type="InterPro" id="IPR001626">
    <property type="entry name" value="ABC_TroCD"/>
</dbReference>
<evidence type="ECO:0000256" key="6">
    <source>
        <dbReference type="ARBA" id="ARBA00022989"/>
    </source>
</evidence>
<feature type="transmembrane region" description="Helical" evidence="9">
    <location>
        <begin position="257"/>
        <end position="282"/>
    </location>
</feature>
<keyword evidence="5 8" id="KW-0812">Transmembrane</keyword>
<dbReference type="PANTHER" id="PTHR30477:SF8">
    <property type="entry name" value="METAL TRANSPORT SYSTEM MEMBRANE PROTEIN CT_070-RELATED"/>
    <property type="match status" value="1"/>
</dbReference>
<feature type="transmembrane region" description="Helical" evidence="9">
    <location>
        <begin position="33"/>
        <end position="53"/>
    </location>
</feature>
<comment type="caution">
    <text evidence="10">The sequence shown here is derived from an EMBL/GenBank/DDBJ whole genome shotgun (WGS) entry which is preliminary data.</text>
</comment>
<evidence type="ECO:0000256" key="5">
    <source>
        <dbReference type="ARBA" id="ARBA00022692"/>
    </source>
</evidence>
<protein>
    <submittedName>
        <fullName evidence="10">Manganese transport system membrane protein MntB</fullName>
    </submittedName>
</protein>
<dbReference type="PANTHER" id="PTHR30477">
    <property type="entry name" value="ABC-TRANSPORTER METAL-BINDING PROTEIN"/>
    <property type="match status" value="1"/>
</dbReference>
<dbReference type="SUPFAM" id="SSF46785">
    <property type="entry name" value="Winged helix' DNA-binding domain"/>
    <property type="match status" value="1"/>
</dbReference>
<dbReference type="GO" id="GO:0043190">
    <property type="term" value="C:ATP-binding cassette (ABC) transporter complex"/>
    <property type="evidence" value="ECO:0007669"/>
    <property type="project" value="InterPro"/>
</dbReference>
<comment type="subcellular location">
    <subcellularLocation>
        <location evidence="1 8">Cell membrane</location>
        <topology evidence="1 8">Multi-pass membrane protein</topology>
    </subcellularLocation>
</comment>
<evidence type="ECO:0000313" key="10">
    <source>
        <dbReference type="EMBL" id="GBD09855.1"/>
    </source>
</evidence>
<dbReference type="GO" id="GO:0055085">
    <property type="term" value="P:transmembrane transport"/>
    <property type="evidence" value="ECO:0007669"/>
    <property type="project" value="InterPro"/>
</dbReference>
<evidence type="ECO:0000256" key="1">
    <source>
        <dbReference type="ARBA" id="ARBA00004651"/>
    </source>
</evidence>
<sequence length="379" mass="39851">MLAPQVEIMLVAALAGAACALPGVFLFLRRMSLVGDAISHAILFGIVAAFLIVRDLRSPWLMIGAAGTGVLTAVAVDALRRTGRVKEDAALGLVFPALFSLGVVGIARGVGNIHLDLDAVLLGELAFAPFDRLIWGGWDLGPRGAWVMGGLLILNLILILTLYKEFMLSSFDPDLAAISGFPPAVLHNLLMGMTALTVVAAFDVVGVVLVVAMLVVPAATAALLTDRLAPMLGLSVLLGLLMALGGYGLAYALDLSIAGSMATVGGILFALAFLGAPAHGLIAQARQAARRRERLAQQMLVIHLLSHEGTEAEREENCIRTLPAHLRWDPAFAERVIDRAERAGWVVREGDLLRVTEAGRQAAQEILGANGGAPSHPPS</sequence>
<name>A0A2H5Y8S4_9CHLR</name>
<keyword evidence="6 9" id="KW-1133">Transmembrane helix</keyword>
<evidence type="ECO:0000256" key="8">
    <source>
        <dbReference type="RuleBase" id="RU003943"/>
    </source>
</evidence>
<comment type="similarity">
    <text evidence="2 8">Belongs to the ABC-3 integral membrane protein family.</text>
</comment>
<dbReference type="InterPro" id="IPR036390">
    <property type="entry name" value="WH_DNA-bd_sf"/>
</dbReference>
<evidence type="ECO:0000256" key="4">
    <source>
        <dbReference type="ARBA" id="ARBA00022475"/>
    </source>
</evidence>
<feature type="transmembrane region" description="Helical" evidence="9">
    <location>
        <begin position="175"/>
        <end position="198"/>
    </location>
</feature>
<dbReference type="InterPro" id="IPR036388">
    <property type="entry name" value="WH-like_DNA-bd_sf"/>
</dbReference>
<keyword evidence="3 8" id="KW-0813">Transport</keyword>
<dbReference type="Pfam" id="PF00950">
    <property type="entry name" value="ABC-3"/>
    <property type="match status" value="1"/>
</dbReference>
<dbReference type="Proteomes" id="UP000236642">
    <property type="component" value="Unassembled WGS sequence"/>
</dbReference>
<accession>A0A2H5Y8S4</accession>
<dbReference type="EMBL" id="BEHY01000074">
    <property type="protein sequence ID" value="GBD09855.1"/>
    <property type="molecule type" value="Genomic_DNA"/>
</dbReference>
<dbReference type="AlphaFoldDB" id="A0A2H5Y8S4"/>
<dbReference type="Gene3D" id="1.10.10.10">
    <property type="entry name" value="Winged helix-like DNA-binding domain superfamily/Winged helix DNA-binding domain"/>
    <property type="match status" value="1"/>
</dbReference>
<dbReference type="GO" id="GO:0010043">
    <property type="term" value="P:response to zinc ion"/>
    <property type="evidence" value="ECO:0007669"/>
    <property type="project" value="TreeGrafter"/>
</dbReference>
<dbReference type="SUPFAM" id="SSF81345">
    <property type="entry name" value="ABC transporter involved in vitamin B12 uptake, BtuC"/>
    <property type="match status" value="1"/>
</dbReference>
<keyword evidence="7 9" id="KW-0472">Membrane</keyword>
<dbReference type="Gene3D" id="1.10.3470.10">
    <property type="entry name" value="ABC transporter involved in vitamin B12 uptake, BtuC"/>
    <property type="match status" value="1"/>
</dbReference>
<keyword evidence="4" id="KW-1003">Cell membrane</keyword>
<evidence type="ECO:0000313" key="11">
    <source>
        <dbReference type="Proteomes" id="UP000236642"/>
    </source>
</evidence>